<reference evidence="2" key="1">
    <citation type="submission" date="2016-10" db="EMBL/GenBank/DDBJ databases">
        <authorList>
            <person name="Varghese N."/>
            <person name="Submissions S."/>
        </authorList>
    </citation>
    <scope>NUCLEOTIDE SEQUENCE [LARGE SCALE GENOMIC DNA]</scope>
    <source>
        <strain evidence="2">DSM 44232</strain>
    </source>
</reference>
<evidence type="ECO:0000313" key="1">
    <source>
        <dbReference type="EMBL" id="SFR26723.1"/>
    </source>
</evidence>
<name>A0A1I6FA93_9PSEU</name>
<organism evidence="1 2">
    <name type="scientific">Lentzea waywayandensis</name>
    <dbReference type="NCBI Taxonomy" id="84724"/>
    <lineage>
        <taxon>Bacteria</taxon>
        <taxon>Bacillati</taxon>
        <taxon>Actinomycetota</taxon>
        <taxon>Actinomycetes</taxon>
        <taxon>Pseudonocardiales</taxon>
        <taxon>Pseudonocardiaceae</taxon>
        <taxon>Lentzea</taxon>
    </lineage>
</organism>
<sequence>MTRMGDYCSCDAPILLVRACGRYQAGAWSLMRRMRLP</sequence>
<proteinExistence type="predicted"/>
<dbReference type="AlphaFoldDB" id="A0A1I6FA93"/>
<gene>
    <name evidence="1" type="ORF">SAMN04488564_110130</name>
</gene>
<dbReference type="Proteomes" id="UP000198583">
    <property type="component" value="Unassembled WGS sequence"/>
</dbReference>
<accession>A0A1I6FA93</accession>
<dbReference type="EMBL" id="FOYL01000010">
    <property type="protein sequence ID" value="SFR26723.1"/>
    <property type="molecule type" value="Genomic_DNA"/>
</dbReference>
<protein>
    <submittedName>
        <fullName evidence="1">Uncharacterized protein</fullName>
    </submittedName>
</protein>
<keyword evidence="2" id="KW-1185">Reference proteome</keyword>
<evidence type="ECO:0000313" key="2">
    <source>
        <dbReference type="Proteomes" id="UP000198583"/>
    </source>
</evidence>
<dbReference type="STRING" id="84724.SAMN04488564_110130"/>